<keyword evidence="2" id="KW-1185">Reference proteome</keyword>
<reference evidence="1 2" key="1">
    <citation type="submission" date="2009-01" db="EMBL/GenBank/DDBJ databases">
        <authorList>
            <person name="Fulton L."/>
            <person name="Clifton S."/>
            <person name="Chinwalla A.T."/>
            <person name="Mitreva M."/>
            <person name="Sodergren E."/>
            <person name="Weinstock G."/>
            <person name="Clifton S."/>
            <person name="Dooling D.J."/>
            <person name="Fulton B."/>
            <person name="Minx P."/>
            <person name="Pepin K.H."/>
            <person name="Johnson M."/>
            <person name="Bhonagiri V."/>
            <person name="Nash W.E."/>
            <person name="Mardis E.R."/>
            <person name="Wilson R.K."/>
        </authorList>
    </citation>
    <scope>NUCLEOTIDE SEQUENCE [LARGE SCALE GENOMIC DNA]</scope>
    <source>
        <strain evidence="1 2">NRL30031/H210</strain>
    </source>
</reference>
<comment type="caution">
    <text evidence="1">The sequence shown here is derived from an EMBL/GenBank/DDBJ whole genome shotgun (WGS) entry which is preliminary data.</text>
</comment>
<sequence length="132" mass="14651">MPFYQIKTAFVCESDLVFVQVQIGFVFDTALAFVFDGNVQLLFTAFEFQIGIVAFDFRLDHMETFAARMGDHFFGQGRNGIASGGKFGFVFKFAVVLMIGFDGVRTIRTVDFGRQWGGECRGGEKSQNAGGQ</sequence>
<name>C0EMP4_NEIFL</name>
<dbReference type="AlphaFoldDB" id="C0EMP4"/>
<evidence type="ECO:0000313" key="1">
    <source>
        <dbReference type="EMBL" id="EEG33736.1"/>
    </source>
</evidence>
<dbReference type="EMBL" id="ACEN01000034">
    <property type="protein sequence ID" value="EEG33736.1"/>
    <property type="molecule type" value="Genomic_DNA"/>
</dbReference>
<accession>C0EMP4</accession>
<evidence type="ECO:0000313" key="2">
    <source>
        <dbReference type="Proteomes" id="UP000004457"/>
    </source>
</evidence>
<gene>
    <name evidence="1" type="ORF">NEIFLAOT_01219</name>
</gene>
<proteinExistence type="predicted"/>
<protein>
    <submittedName>
        <fullName evidence="1">Uncharacterized protein</fullName>
    </submittedName>
</protein>
<organism evidence="1 2">
    <name type="scientific">Neisseria flavescens NRL30031/H210</name>
    <dbReference type="NCBI Taxonomy" id="546264"/>
    <lineage>
        <taxon>Bacteria</taxon>
        <taxon>Pseudomonadati</taxon>
        <taxon>Pseudomonadota</taxon>
        <taxon>Betaproteobacteria</taxon>
        <taxon>Neisseriales</taxon>
        <taxon>Neisseriaceae</taxon>
        <taxon>Neisseria</taxon>
    </lineage>
</organism>
<dbReference type="Proteomes" id="UP000004457">
    <property type="component" value="Unassembled WGS sequence"/>
</dbReference>